<protein>
    <submittedName>
        <fullName evidence="2">Putative lipoprotein</fullName>
    </submittedName>
</protein>
<name>A0A0N8NY11_PSEFL</name>
<dbReference type="AlphaFoldDB" id="A0A0N8NY11"/>
<dbReference type="EMBL" id="LJXB01000048">
    <property type="protein sequence ID" value="KPU61705.1"/>
    <property type="molecule type" value="Genomic_DNA"/>
</dbReference>
<comment type="caution">
    <text evidence="2">The sequence shown here is derived from an EMBL/GenBank/DDBJ whole genome shotgun (WGS) entry which is preliminary data.</text>
</comment>
<keyword evidence="2" id="KW-0449">Lipoprotein</keyword>
<accession>A0A0N8NY11</accession>
<gene>
    <name evidence="2" type="ORF">AN403_5784</name>
</gene>
<evidence type="ECO:0000313" key="2">
    <source>
        <dbReference type="EMBL" id="KPU61705.1"/>
    </source>
</evidence>
<feature type="region of interest" description="Disordered" evidence="1">
    <location>
        <begin position="45"/>
        <end position="69"/>
    </location>
</feature>
<sequence length="69" mass="6964">MPVSRSAQPVGAGLPAKASCQSPWLLAGTPLSLASQLPQVLHTLSKRRDSEGGGLADQAGRALSGGRAE</sequence>
<evidence type="ECO:0000256" key="1">
    <source>
        <dbReference type="SAM" id="MobiDB-lite"/>
    </source>
</evidence>
<organism evidence="2 3">
    <name type="scientific">Pseudomonas fluorescens</name>
    <dbReference type="NCBI Taxonomy" id="294"/>
    <lineage>
        <taxon>Bacteria</taxon>
        <taxon>Pseudomonadati</taxon>
        <taxon>Pseudomonadota</taxon>
        <taxon>Gammaproteobacteria</taxon>
        <taxon>Pseudomonadales</taxon>
        <taxon>Pseudomonadaceae</taxon>
        <taxon>Pseudomonas</taxon>
    </lineage>
</organism>
<dbReference type="PATRIC" id="fig|294.162.peg.489"/>
<reference evidence="2 3" key="1">
    <citation type="submission" date="2015-09" db="EMBL/GenBank/DDBJ databases">
        <authorList>
            <consortium name="Swine Surveillance"/>
        </authorList>
    </citation>
    <scope>NUCLEOTIDE SEQUENCE [LARGE SCALE GENOMIC DNA]</scope>
    <source>
        <strain evidence="2 3">S613</strain>
    </source>
</reference>
<dbReference type="Proteomes" id="UP000050349">
    <property type="component" value="Unassembled WGS sequence"/>
</dbReference>
<evidence type="ECO:0000313" key="3">
    <source>
        <dbReference type="Proteomes" id="UP000050349"/>
    </source>
</evidence>
<proteinExistence type="predicted"/>